<sequence length="158" mass="18078">MASSVSRTEALPSDHPADTQQDQQLPQPAEEPAHTDAETTEHNPELPHHSVMEDLILCIHKLEKENQDLREDLNDVIKANDDTEEKNELLVDQSAEYYAELQKAKEEIKVLQEEIKYIKKENSELLKDNNQLQKKVDDQICMMCGVEGDSWVQEVQGV</sequence>
<keyword evidence="4" id="KW-1185">Reference proteome</keyword>
<evidence type="ECO:0000256" key="2">
    <source>
        <dbReference type="SAM" id="MobiDB-lite"/>
    </source>
</evidence>
<feature type="region of interest" description="Disordered" evidence="2">
    <location>
        <begin position="1"/>
        <end position="47"/>
    </location>
</feature>
<evidence type="ECO:0000313" key="4">
    <source>
        <dbReference type="Proteomes" id="UP000018144"/>
    </source>
</evidence>
<dbReference type="Proteomes" id="UP000018144">
    <property type="component" value="Unassembled WGS sequence"/>
</dbReference>
<evidence type="ECO:0000256" key="1">
    <source>
        <dbReference type="SAM" id="Coils"/>
    </source>
</evidence>
<gene>
    <name evidence="3" type="ORF">PCON_03247</name>
</gene>
<evidence type="ECO:0000313" key="3">
    <source>
        <dbReference type="EMBL" id="CCX04645.1"/>
    </source>
</evidence>
<dbReference type="OrthoDB" id="10488404at2759"/>
<dbReference type="EMBL" id="HF935213">
    <property type="protein sequence ID" value="CCX04645.1"/>
    <property type="molecule type" value="Genomic_DNA"/>
</dbReference>
<feature type="coiled-coil region" evidence="1">
    <location>
        <begin position="52"/>
        <end position="135"/>
    </location>
</feature>
<reference evidence="3 4" key="1">
    <citation type="journal article" date="2013" name="PLoS Genet.">
        <title>The genome and development-dependent transcriptomes of Pyronema confluens: a window into fungal evolution.</title>
        <authorList>
            <person name="Traeger S."/>
            <person name="Altegoer F."/>
            <person name="Freitag M."/>
            <person name="Gabaldon T."/>
            <person name="Kempken F."/>
            <person name="Kumar A."/>
            <person name="Marcet-Houben M."/>
            <person name="Poggeler S."/>
            <person name="Stajich J.E."/>
            <person name="Nowrousian M."/>
        </authorList>
    </citation>
    <scope>NUCLEOTIDE SEQUENCE [LARGE SCALE GENOMIC DNA]</scope>
    <source>
        <strain evidence="4">CBS 100304</strain>
        <tissue evidence="3">Vegetative mycelium</tissue>
    </source>
</reference>
<dbReference type="AlphaFoldDB" id="U4L3L3"/>
<proteinExistence type="predicted"/>
<keyword evidence="1" id="KW-0175">Coiled coil</keyword>
<accession>U4L3L3</accession>
<organism evidence="3 4">
    <name type="scientific">Pyronema omphalodes (strain CBS 100304)</name>
    <name type="common">Pyronema confluens</name>
    <dbReference type="NCBI Taxonomy" id="1076935"/>
    <lineage>
        <taxon>Eukaryota</taxon>
        <taxon>Fungi</taxon>
        <taxon>Dikarya</taxon>
        <taxon>Ascomycota</taxon>
        <taxon>Pezizomycotina</taxon>
        <taxon>Pezizomycetes</taxon>
        <taxon>Pezizales</taxon>
        <taxon>Pyronemataceae</taxon>
        <taxon>Pyronema</taxon>
    </lineage>
</organism>
<name>U4L3L3_PYROM</name>
<protein>
    <submittedName>
        <fullName evidence="3">Uncharacterized protein</fullName>
    </submittedName>
</protein>
<feature type="compositionally biased region" description="Basic and acidic residues" evidence="2">
    <location>
        <begin position="31"/>
        <end position="47"/>
    </location>
</feature>